<dbReference type="InterPro" id="IPR010182">
    <property type="entry name" value="ArgE/DapE"/>
</dbReference>
<evidence type="ECO:0000256" key="8">
    <source>
        <dbReference type="ARBA" id="ARBA00022801"/>
    </source>
</evidence>
<keyword evidence="10" id="KW-0170">Cobalt</keyword>
<dbReference type="InterPro" id="IPR011650">
    <property type="entry name" value="Peptidase_M20_dimer"/>
</dbReference>
<dbReference type="InterPro" id="IPR001261">
    <property type="entry name" value="ArgE/DapE_CS"/>
</dbReference>
<comment type="caution">
    <text evidence="13">The sequence shown here is derived from an EMBL/GenBank/DDBJ whole genome shotgun (WGS) entry which is preliminary data.</text>
</comment>
<dbReference type="Pfam" id="PF01546">
    <property type="entry name" value="Peptidase_M20"/>
    <property type="match status" value="1"/>
</dbReference>
<comment type="cofactor">
    <cofactor evidence="1">
        <name>Co(2+)</name>
        <dbReference type="ChEBI" id="CHEBI:48828"/>
    </cofactor>
</comment>
<name>A0A3E0K3D0_9BACI</name>
<evidence type="ECO:0000256" key="6">
    <source>
        <dbReference type="ARBA" id="ARBA00016853"/>
    </source>
</evidence>
<dbReference type="UniPathway" id="UPA00034">
    <property type="reaction ID" value="UER00021"/>
</dbReference>
<dbReference type="InterPro" id="IPR002933">
    <property type="entry name" value="Peptidase_M20"/>
</dbReference>
<comment type="catalytic activity">
    <reaction evidence="11">
        <text>N-succinyl-(2S,6S)-2,6-diaminopimelate + H2O = (2S,6S)-2,6-diaminopimelate + succinate</text>
        <dbReference type="Rhea" id="RHEA:22608"/>
        <dbReference type="ChEBI" id="CHEBI:15377"/>
        <dbReference type="ChEBI" id="CHEBI:30031"/>
        <dbReference type="ChEBI" id="CHEBI:57609"/>
        <dbReference type="ChEBI" id="CHEBI:58087"/>
        <dbReference type="EC" id="3.5.1.18"/>
    </reaction>
</comment>
<comment type="cofactor">
    <cofactor evidence="2">
        <name>Zn(2+)</name>
        <dbReference type="ChEBI" id="CHEBI:29105"/>
    </cofactor>
</comment>
<dbReference type="Gene3D" id="3.30.70.360">
    <property type="match status" value="1"/>
</dbReference>
<keyword evidence="9" id="KW-0862">Zinc</keyword>
<dbReference type="SUPFAM" id="SSF55031">
    <property type="entry name" value="Bacterial exopeptidase dimerisation domain"/>
    <property type="match status" value="1"/>
</dbReference>
<keyword evidence="7" id="KW-0479">Metal-binding</keyword>
<dbReference type="InterPro" id="IPR050072">
    <property type="entry name" value="Peptidase_M20A"/>
</dbReference>
<evidence type="ECO:0000313" key="13">
    <source>
        <dbReference type="EMBL" id="REJ27802.1"/>
    </source>
</evidence>
<evidence type="ECO:0000256" key="1">
    <source>
        <dbReference type="ARBA" id="ARBA00001941"/>
    </source>
</evidence>
<organism evidence="13 14">
    <name type="scientific">Caldibacillus debilis</name>
    <dbReference type="NCBI Taxonomy" id="301148"/>
    <lineage>
        <taxon>Bacteria</taxon>
        <taxon>Bacillati</taxon>
        <taxon>Bacillota</taxon>
        <taxon>Bacilli</taxon>
        <taxon>Bacillales</taxon>
        <taxon>Bacillaceae</taxon>
        <taxon>Caldibacillus</taxon>
    </lineage>
</organism>
<evidence type="ECO:0000256" key="9">
    <source>
        <dbReference type="ARBA" id="ARBA00022833"/>
    </source>
</evidence>
<dbReference type="PANTHER" id="PTHR43808">
    <property type="entry name" value="ACETYLORNITHINE DEACETYLASE"/>
    <property type="match status" value="1"/>
</dbReference>
<dbReference type="GO" id="GO:0046872">
    <property type="term" value="F:metal ion binding"/>
    <property type="evidence" value="ECO:0007669"/>
    <property type="project" value="UniProtKB-KW"/>
</dbReference>
<dbReference type="GO" id="GO:0009014">
    <property type="term" value="F:succinyl-diaminopimelate desuccinylase activity"/>
    <property type="evidence" value="ECO:0007669"/>
    <property type="project" value="UniProtKB-EC"/>
</dbReference>
<dbReference type="PROSITE" id="PS00759">
    <property type="entry name" value="ARGE_DAPE_CPG2_2"/>
    <property type="match status" value="1"/>
</dbReference>
<dbReference type="GO" id="GO:0009089">
    <property type="term" value="P:lysine biosynthetic process via diaminopimelate"/>
    <property type="evidence" value="ECO:0007669"/>
    <property type="project" value="UniProtKB-UniPathway"/>
</dbReference>
<evidence type="ECO:0000259" key="12">
    <source>
        <dbReference type="Pfam" id="PF07687"/>
    </source>
</evidence>
<evidence type="ECO:0000256" key="5">
    <source>
        <dbReference type="ARBA" id="ARBA00011921"/>
    </source>
</evidence>
<feature type="domain" description="Peptidase M20 dimerisation" evidence="12">
    <location>
        <begin position="190"/>
        <end position="318"/>
    </location>
</feature>
<evidence type="ECO:0000313" key="14">
    <source>
        <dbReference type="Proteomes" id="UP000257014"/>
    </source>
</evidence>
<dbReference type="NCBIfam" id="TIGR01910">
    <property type="entry name" value="DapE-ArgE"/>
    <property type="match status" value="1"/>
</dbReference>
<evidence type="ECO:0000256" key="2">
    <source>
        <dbReference type="ARBA" id="ARBA00001947"/>
    </source>
</evidence>
<dbReference type="RefSeq" id="WP_276643852.1">
    <property type="nucleotide sequence ID" value="NZ_QEWE01000019.1"/>
</dbReference>
<evidence type="ECO:0000256" key="4">
    <source>
        <dbReference type="ARBA" id="ARBA00006247"/>
    </source>
</evidence>
<gene>
    <name evidence="13" type="ORF">C6P37_10075</name>
</gene>
<dbReference type="EMBL" id="QEWE01000019">
    <property type="protein sequence ID" value="REJ27802.1"/>
    <property type="molecule type" value="Genomic_DNA"/>
</dbReference>
<keyword evidence="8" id="KW-0378">Hydrolase</keyword>
<dbReference type="EC" id="3.5.1.18" evidence="5"/>
<sequence>MTDVEVLKRRIIREIDSRKQELVELCSSLIRIPSENPPGDSTEISRFIAGYLKQFGFQVDFYEPKERMYNLVAGYGRDEGKHLILCGHTDVVPAGDPSKWDFPPFSGEVKDGWILGRGASDMKGGLSGIIFAVSLLKRLNLELPGKITLAIVPDEETGGKYGVPFLLENGIIHGDGCLIAEPSSPLNPTIGQKGAFWFKLTVFGEPGHGSLSPVAGRNAIADAIKAIAKIQELWELPIPVPDEVKPIIARTKRYMKEVEKLDENYQKVLERITVNVGTISGGTKSNVIPESCTVEVDCRLPFGINHEKVAEHLHRELDGLGIRYQMGTFGFRGNANFTPPDDPVCRAVIRNISYVTGKEAYGVLQWASSDARHFRAHRIPVLQYGPAHLPSIHGYNEKVAVEDVLRCAKVYALAAIDFLFSSSR</sequence>
<dbReference type="Gene3D" id="3.40.630.10">
    <property type="entry name" value="Zn peptidases"/>
    <property type="match status" value="2"/>
</dbReference>
<dbReference type="Pfam" id="PF07687">
    <property type="entry name" value="M20_dimer"/>
    <property type="match status" value="1"/>
</dbReference>
<dbReference type="SUPFAM" id="SSF53187">
    <property type="entry name" value="Zn-dependent exopeptidases"/>
    <property type="match status" value="1"/>
</dbReference>
<comment type="pathway">
    <text evidence="3">Amino-acid biosynthesis; L-lysine biosynthesis via DAP pathway; LL-2,6-diaminopimelate from (S)-tetrahydrodipicolinate (succinylase route): step 3/3.</text>
</comment>
<dbReference type="InterPro" id="IPR036264">
    <property type="entry name" value="Bact_exopeptidase_dim_dom"/>
</dbReference>
<reference evidence="13 14" key="1">
    <citation type="submission" date="2018-03" db="EMBL/GenBank/DDBJ databases">
        <authorList>
            <person name="Keele B.F."/>
        </authorList>
    </citation>
    <scope>NUCLEOTIDE SEQUENCE [LARGE SCALE GENOMIC DNA]</scope>
    <source>
        <strain evidence="13">ZCTH4_d</strain>
    </source>
</reference>
<evidence type="ECO:0000256" key="11">
    <source>
        <dbReference type="ARBA" id="ARBA00051301"/>
    </source>
</evidence>
<evidence type="ECO:0000256" key="3">
    <source>
        <dbReference type="ARBA" id="ARBA00005130"/>
    </source>
</evidence>
<protein>
    <recommendedName>
        <fullName evidence="6">Probable succinyl-diaminopimelate desuccinylase</fullName>
        <ecNumber evidence="5">3.5.1.18</ecNumber>
    </recommendedName>
</protein>
<proteinExistence type="inferred from homology"/>
<dbReference type="Proteomes" id="UP000257014">
    <property type="component" value="Unassembled WGS sequence"/>
</dbReference>
<accession>A0A3E0K3D0</accession>
<dbReference type="AlphaFoldDB" id="A0A3E0K3D0"/>
<dbReference type="PANTHER" id="PTHR43808:SF32">
    <property type="entry name" value="ARGE_DAPE-RELATED DEACYLASE"/>
    <property type="match status" value="1"/>
</dbReference>
<comment type="similarity">
    <text evidence="4">Belongs to the peptidase M20A family.</text>
</comment>
<evidence type="ECO:0000256" key="7">
    <source>
        <dbReference type="ARBA" id="ARBA00022723"/>
    </source>
</evidence>
<evidence type="ECO:0000256" key="10">
    <source>
        <dbReference type="ARBA" id="ARBA00023285"/>
    </source>
</evidence>